<dbReference type="SUPFAM" id="SSF55486">
    <property type="entry name" value="Metalloproteases ('zincins'), catalytic domain"/>
    <property type="match status" value="1"/>
</dbReference>
<comment type="caution">
    <text evidence="5">Lacks conserved residue(s) required for the propagation of feature annotation.</text>
</comment>
<evidence type="ECO:0000313" key="7">
    <source>
        <dbReference type="Proteomes" id="UP001359485"/>
    </source>
</evidence>
<keyword evidence="4" id="KW-0325">Glycoprotein</keyword>
<evidence type="ECO:0000256" key="5">
    <source>
        <dbReference type="PROSITE-ProRule" id="PRU01355"/>
    </source>
</evidence>
<evidence type="ECO:0000313" key="6">
    <source>
        <dbReference type="EMBL" id="KAK6617500.1"/>
    </source>
</evidence>
<keyword evidence="3 5" id="KW-1015">Disulfide bond</keyword>
<dbReference type="InterPro" id="IPR001548">
    <property type="entry name" value="Peptidase_M2"/>
</dbReference>
<dbReference type="PANTHER" id="PTHR10514:SF40">
    <property type="entry name" value="ANGIOTENSIN-CONVERTING ENZYME"/>
    <property type="match status" value="1"/>
</dbReference>
<name>A0ABR1AE13_POLSC</name>
<evidence type="ECO:0000256" key="3">
    <source>
        <dbReference type="ARBA" id="ARBA00023157"/>
    </source>
</evidence>
<dbReference type="Proteomes" id="UP001359485">
    <property type="component" value="Unassembled WGS sequence"/>
</dbReference>
<dbReference type="Pfam" id="PF01401">
    <property type="entry name" value="Peptidase_M2"/>
    <property type="match status" value="1"/>
</dbReference>
<evidence type="ECO:0000256" key="1">
    <source>
        <dbReference type="ARBA" id="ARBA00008139"/>
    </source>
</evidence>
<sequence length="168" mass="19388">MFRKYFFSTVLQFQLHRHLCRVSGQFDPNDTSRPLHKCDIYRKPQAGNVLKEIMRHGSSLTWNEVLSRATGENRLDGTAVRDFFRPLEEWLRNENLRTQEYPGWIYGKRPGGTNGQSSIATSPIHLCMNTYIDRRTGMSVARIVVLERFKGYPAVDNNAVVLVGKLTR</sequence>
<keyword evidence="7" id="KW-1185">Reference proteome</keyword>
<comment type="similarity">
    <text evidence="1 5">Belongs to the peptidase M2 family.</text>
</comment>
<keyword evidence="2" id="KW-0732">Signal</keyword>
<proteinExistence type="inferred from homology"/>
<comment type="caution">
    <text evidence="6">The sequence shown here is derived from an EMBL/GenBank/DDBJ whole genome shotgun (WGS) entry which is preliminary data.</text>
</comment>
<reference evidence="6 7" key="1">
    <citation type="submission" date="2023-09" db="EMBL/GenBank/DDBJ databases">
        <title>Genomes of two closely related lineages of the louse Polyplax serrata with different host specificities.</title>
        <authorList>
            <person name="Martinu J."/>
            <person name="Tarabai H."/>
            <person name="Stefka J."/>
            <person name="Hypsa V."/>
        </authorList>
    </citation>
    <scope>NUCLEOTIDE SEQUENCE [LARGE SCALE GENOMIC DNA]</scope>
    <source>
        <strain evidence="6">98ZLc_SE</strain>
    </source>
</reference>
<organism evidence="6 7">
    <name type="scientific">Polyplax serrata</name>
    <name type="common">Common mouse louse</name>
    <dbReference type="NCBI Taxonomy" id="468196"/>
    <lineage>
        <taxon>Eukaryota</taxon>
        <taxon>Metazoa</taxon>
        <taxon>Ecdysozoa</taxon>
        <taxon>Arthropoda</taxon>
        <taxon>Hexapoda</taxon>
        <taxon>Insecta</taxon>
        <taxon>Pterygota</taxon>
        <taxon>Neoptera</taxon>
        <taxon>Paraneoptera</taxon>
        <taxon>Psocodea</taxon>
        <taxon>Troctomorpha</taxon>
        <taxon>Phthiraptera</taxon>
        <taxon>Anoplura</taxon>
        <taxon>Polyplacidae</taxon>
        <taxon>Polyplax</taxon>
    </lineage>
</organism>
<dbReference type="EMBL" id="JAWJWF010000051">
    <property type="protein sequence ID" value="KAK6617500.1"/>
    <property type="molecule type" value="Genomic_DNA"/>
</dbReference>
<dbReference type="PROSITE" id="PS52011">
    <property type="entry name" value="PEPTIDASE_M2"/>
    <property type="match status" value="1"/>
</dbReference>
<gene>
    <name evidence="6" type="ORF">RUM44_005088</name>
</gene>
<dbReference type="PANTHER" id="PTHR10514">
    <property type="entry name" value="ANGIOTENSIN-CONVERTING ENZYME"/>
    <property type="match status" value="1"/>
</dbReference>
<protein>
    <submittedName>
        <fullName evidence="6">Uncharacterized protein</fullName>
    </submittedName>
</protein>
<feature type="disulfide bond" evidence="5">
    <location>
        <begin position="20"/>
        <end position="38"/>
    </location>
</feature>
<evidence type="ECO:0000256" key="4">
    <source>
        <dbReference type="ARBA" id="ARBA00023180"/>
    </source>
</evidence>
<evidence type="ECO:0000256" key="2">
    <source>
        <dbReference type="ARBA" id="ARBA00022729"/>
    </source>
</evidence>
<accession>A0ABR1AE13</accession>